<gene>
    <name evidence="5 6" type="primary">hypA</name>
    <name evidence="6" type="ORF">AB0H72_25295</name>
</gene>
<dbReference type="Gene3D" id="3.30.2320.80">
    <property type="match status" value="1"/>
</dbReference>
<comment type="caution">
    <text evidence="6">The sequence shown here is derived from an EMBL/GenBank/DDBJ whole genome shotgun (WGS) entry which is preliminary data.</text>
</comment>
<dbReference type="Proteomes" id="UP001551658">
    <property type="component" value="Unassembled WGS sequence"/>
</dbReference>
<feature type="binding site" evidence="5">
    <location>
        <position position="2"/>
    </location>
    <ligand>
        <name>Ni(2+)</name>
        <dbReference type="ChEBI" id="CHEBI:49786"/>
    </ligand>
</feature>
<accession>A0ABV3FE82</accession>
<evidence type="ECO:0000256" key="4">
    <source>
        <dbReference type="ARBA" id="ARBA00022833"/>
    </source>
</evidence>
<comment type="similarity">
    <text evidence="1 5">Belongs to the HypA/HybF family.</text>
</comment>
<dbReference type="RefSeq" id="WP_357983326.1">
    <property type="nucleotide sequence ID" value="NZ_JBFAIH010000017.1"/>
</dbReference>
<dbReference type="PROSITE" id="PS01249">
    <property type="entry name" value="HYPA"/>
    <property type="match status" value="1"/>
</dbReference>
<sequence length="123" mass="12782">MHELAIAQSVVDAVCHHAAGRAVYRVTVDVGVLTAVVPDALRFAFDIAAEGTVADGAGLDIRCVPGAAHCRDCGADFTVTDLLILCDACGSADVAIGAGRELRIRSMEVSRECAQPADVETTR</sequence>
<evidence type="ECO:0000313" key="6">
    <source>
        <dbReference type="EMBL" id="MEV0366021.1"/>
    </source>
</evidence>
<dbReference type="EMBL" id="JBFAIH010000017">
    <property type="protein sequence ID" value="MEV0366021.1"/>
    <property type="molecule type" value="Genomic_DNA"/>
</dbReference>
<feature type="binding site" evidence="5">
    <location>
        <position position="86"/>
    </location>
    <ligand>
        <name>Zn(2+)</name>
        <dbReference type="ChEBI" id="CHEBI:29105"/>
    </ligand>
</feature>
<evidence type="ECO:0000256" key="1">
    <source>
        <dbReference type="ARBA" id="ARBA00010748"/>
    </source>
</evidence>
<comment type="function">
    <text evidence="5">Involved in the maturation of [NiFe] hydrogenases. Required for nickel insertion into the metal center of the hydrogenase.</text>
</comment>
<keyword evidence="4 5" id="KW-0862">Zinc</keyword>
<dbReference type="PIRSF" id="PIRSF004761">
    <property type="entry name" value="Hydrgn_mat_HypA"/>
    <property type="match status" value="1"/>
</dbReference>
<dbReference type="PANTHER" id="PTHR34535:SF3">
    <property type="entry name" value="HYDROGENASE MATURATION FACTOR HYPA"/>
    <property type="match status" value="1"/>
</dbReference>
<feature type="binding site" evidence="5">
    <location>
        <position position="89"/>
    </location>
    <ligand>
        <name>Zn(2+)</name>
        <dbReference type="ChEBI" id="CHEBI:29105"/>
    </ligand>
</feature>
<evidence type="ECO:0000256" key="2">
    <source>
        <dbReference type="ARBA" id="ARBA00022596"/>
    </source>
</evidence>
<protein>
    <recommendedName>
        <fullName evidence="5">Hydrogenase maturation factor HypA</fullName>
    </recommendedName>
</protein>
<dbReference type="NCBIfam" id="TIGR00100">
    <property type="entry name" value="hypA"/>
    <property type="match status" value="1"/>
</dbReference>
<dbReference type="HAMAP" id="MF_00213">
    <property type="entry name" value="HypA_HybF"/>
    <property type="match status" value="1"/>
</dbReference>
<feature type="binding site" evidence="5">
    <location>
        <position position="70"/>
    </location>
    <ligand>
        <name>Zn(2+)</name>
        <dbReference type="ChEBI" id="CHEBI:29105"/>
    </ligand>
</feature>
<evidence type="ECO:0000313" key="7">
    <source>
        <dbReference type="Proteomes" id="UP001551658"/>
    </source>
</evidence>
<organism evidence="6 7">
    <name type="scientific">Nocardia fusca</name>
    <dbReference type="NCBI Taxonomy" id="941183"/>
    <lineage>
        <taxon>Bacteria</taxon>
        <taxon>Bacillati</taxon>
        <taxon>Actinomycetota</taxon>
        <taxon>Actinomycetes</taxon>
        <taxon>Mycobacteriales</taxon>
        <taxon>Nocardiaceae</taxon>
        <taxon>Nocardia</taxon>
    </lineage>
</organism>
<name>A0ABV3FE82_9NOCA</name>
<reference evidence="6 7" key="1">
    <citation type="submission" date="2024-06" db="EMBL/GenBank/DDBJ databases">
        <title>The Natural Products Discovery Center: Release of the First 8490 Sequenced Strains for Exploring Actinobacteria Biosynthetic Diversity.</title>
        <authorList>
            <person name="Kalkreuter E."/>
            <person name="Kautsar S.A."/>
            <person name="Yang D."/>
            <person name="Bader C.D."/>
            <person name="Teijaro C.N."/>
            <person name="Fluegel L."/>
            <person name="Davis C.M."/>
            <person name="Simpson J.R."/>
            <person name="Lauterbach L."/>
            <person name="Steele A.D."/>
            <person name="Gui C."/>
            <person name="Meng S."/>
            <person name="Li G."/>
            <person name="Viehrig K."/>
            <person name="Ye F."/>
            <person name="Su P."/>
            <person name="Kiefer A.F."/>
            <person name="Nichols A."/>
            <person name="Cepeda A.J."/>
            <person name="Yan W."/>
            <person name="Fan B."/>
            <person name="Jiang Y."/>
            <person name="Adhikari A."/>
            <person name="Zheng C.-J."/>
            <person name="Schuster L."/>
            <person name="Cowan T.M."/>
            <person name="Smanski M.J."/>
            <person name="Chevrette M.G."/>
            <person name="De Carvalho L.P.S."/>
            <person name="Shen B."/>
        </authorList>
    </citation>
    <scope>NUCLEOTIDE SEQUENCE [LARGE SCALE GENOMIC DNA]</scope>
    <source>
        <strain evidence="6 7">NPDC050671</strain>
    </source>
</reference>
<dbReference type="InterPro" id="IPR000688">
    <property type="entry name" value="HypA/HybF"/>
</dbReference>
<dbReference type="PANTHER" id="PTHR34535">
    <property type="entry name" value="HYDROGENASE MATURATION FACTOR HYPA"/>
    <property type="match status" value="1"/>
</dbReference>
<evidence type="ECO:0000256" key="5">
    <source>
        <dbReference type="HAMAP-Rule" id="MF_00213"/>
    </source>
</evidence>
<keyword evidence="3 5" id="KW-0479">Metal-binding</keyword>
<keyword evidence="7" id="KW-1185">Reference proteome</keyword>
<evidence type="ECO:0000256" key="3">
    <source>
        <dbReference type="ARBA" id="ARBA00022723"/>
    </source>
</evidence>
<dbReference type="Pfam" id="PF01155">
    <property type="entry name" value="HypA"/>
    <property type="match status" value="1"/>
</dbReference>
<feature type="binding site" evidence="5">
    <location>
        <position position="73"/>
    </location>
    <ligand>
        <name>Zn(2+)</name>
        <dbReference type="ChEBI" id="CHEBI:29105"/>
    </ligand>
</feature>
<dbReference type="InterPro" id="IPR020538">
    <property type="entry name" value="Hydgase_Ni_incorp_HypA/HybF_CS"/>
</dbReference>
<proteinExistence type="inferred from homology"/>
<keyword evidence="2 5" id="KW-0533">Nickel</keyword>